<organism evidence="4 5">
    <name type="scientific">Streptomyces roseirectus</name>
    <dbReference type="NCBI Taxonomy" id="2768066"/>
    <lineage>
        <taxon>Bacteria</taxon>
        <taxon>Bacillati</taxon>
        <taxon>Actinomycetota</taxon>
        <taxon>Actinomycetes</taxon>
        <taxon>Kitasatosporales</taxon>
        <taxon>Streptomycetaceae</taxon>
        <taxon>Streptomyces</taxon>
    </lineage>
</organism>
<feature type="compositionally biased region" description="Low complexity" evidence="1">
    <location>
        <begin position="1"/>
        <end position="14"/>
    </location>
</feature>
<keyword evidence="2" id="KW-0472">Membrane</keyword>
<feature type="domain" description="DUF8017" evidence="3">
    <location>
        <begin position="96"/>
        <end position="289"/>
    </location>
</feature>
<feature type="compositionally biased region" description="Pro residues" evidence="1">
    <location>
        <begin position="32"/>
        <end position="44"/>
    </location>
</feature>
<reference evidence="4 5" key="1">
    <citation type="submission" date="2020-08" db="EMBL/GenBank/DDBJ databases">
        <title>A novel species.</title>
        <authorList>
            <person name="Gao J."/>
        </authorList>
    </citation>
    <scope>NUCLEOTIDE SEQUENCE [LARGE SCALE GENOMIC DNA]</scope>
    <source>
        <strain evidence="4 5">CRXT-G-22</strain>
    </source>
</reference>
<evidence type="ECO:0000256" key="2">
    <source>
        <dbReference type="SAM" id="Phobius"/>
    </source>
</evidence>
<protein>
    <recommendedName>
        <fullName evidence="3">DUF8017 domain-containing protein</fullName>
    </recommendedName>
</protein>
<feature type="compositionally biased region" description="Low complexity" evidence="1">
    <location>
        <begin position="83"/>
        <end position="93"/>
    </location>
</feature>
<evidence type="ECO:0000313" key="4">
    <source>
        <dbReference type="EMBL" id="QNP73981.1"/>
    </source>
</evidence>
<keyword evidence="5" id="KW-1185">Reference proteome</keyword>
<name>A0A7H0IMG5_9ACTN</name>
<gene>
    <name evidence="4" type="ORF">IAG44_34000</name>
</gene>
<evidence type="ECO:0000313" key="5">
    <source>
        <dbReference type="Proteomes" id="UP000516052"/>
    </source>
</evidence>
<proteinExistence type="predicted"/>
<dbReference type="InterPro" id="IPR058330">
    <property type="entry name" value="DUF8017"/>
</dbReference>
<feature type="region of interest" description="Disordered" evidence="1">
    <location>
        <begin position="72"/>
        <end position="100"/>
    </location>
</feature>
<accession>A0A7H0IMG5</accession>
<dbReference type="Proteomes" id="UP000516052">
    <property type="component" value="Chromosome"/>
</dbReference>
<keyword evidence="2" id="KW-0812">Transmembrane</keyword>
<dbReference type="Pfam" id="PF26056">
    <property type="entry name" value="DUF8017"/>
    <property type="match status" value="1"/>
</dbReference>
<feature type="transmembrane region" description="Helical" evidence="2">
    <location>
        <begin position="51"/>
        <end position="71"/>
    </location>
</feature>
<dbReference type="KEGG" id="sroi:IAG44_34000"/>
<dbReference type="AlphaFoldDB" id="A0A7H0IMG5"/>
<feature type="region of interest" description="Disordered" evidence="1">
    <location>
        <begin position="1"/>
        <end position="48"/>
    </location>
</feature>
<dbReference type="RefSeq" id="WP_187750907.1">
    <property type="nucleotide sequence ID" value="NZ_CP060828.1"/>
</dbReference>
<dbReference type="EMBL" id="CP060828">
    <property type="protein sequence ID" value="QNP73981.1"/>
    <property type="molecule type" value="Genomic_DNA"/>
</dbReference>
<keyword evidence="2" id="KW-1133">Transmembrane helix</keyword>
<sequence length="294" mass="31586">MWQGQQPPGGQQHPRGQDNPYQQPGYHQPNPYRQPEPQPAPQPAKPRRTRALALTVAAVVVACAVTGALLLRNSSSNGDDDPTTTAAASTSPDPRQPTVAGWKTVVNPSIGVAFDVPATWAPQKTSWITWVSENDDPQDKPLAAVKAPAYLERQWCTSDDDRDGRTDDTALAMAGTRGEPTAKSAEAAARKDAETWVYGDFTQPDHDKVTTEAATPFTSASGLTGSVVTARSHGVDKPGKCDYDGKATTFAFRLPGGTLASWTFVGVRDVRDEVPDATVRRIMTTVRAYEPSES</sequence>
<evidence type="ECO:0000256" key="1">
    <source>
        <dbReference type="SAM" id="MobiDB-lite"/>
    </source>
</evidence>
<evidence type="ECO:0000259" key="3">
    <source>
        <dbReference type="Pfam" id="PF26056"/>
    </source>
</evidence>